<dbReference type="PRINTS" id="PR00344">
    <property type="entry name" value="BCTRLSENSOR"/>
</dbReference>
<evidence type="ECO:0000256" key="5">
    <source>
        <dbReference type="ARBA" id="ARBA00022777"/>
    </source>
</evidence>
<dbReference type="CDD" id="cd00130">
    <property type="entry name" value="PAS"/>
    <property type="match status" value="1"/>
</dbReference>
<dbReference type="InterPro" id="IPR003661">
    <property type="entry name" value="HisK_dim/P_dom"/>
</dbReference>
<dbReference type="GO" id="GO:0000155">
    <property type="term" value="F:phosphorelay sensor kinase activity"/>
    <property type="evidence" value="ECO:0007669"/>
    <property type="project" value="InterPro"/>
</dbReference>
<dbReference type="SMART" id="SM00387">
    <property type="entry name" value="HATPase_c"/>
    <property type="match status" value="1"/>
</dbReference>
<dbReference type="Pfam" id="PF02518">
    <property type="entry name" value="HATPase_c"/>
    <property type="match status" value="1"/>
</dbReference>
<dbReference type="GO" id="GO:0009927">
    <property type="term" value="F:histidine phosphotransfer kinase activity"/>
    <property type="evidence" value="ECO:0007669"/>
    <property type="project" value="TreeGrafter"/>
</dbReference>
<dbReference type="PROSITE" id="PS50110">
    <property type="entry name" value="RESPONSE_REGULATORY"/>
    <property type="match status" value="1"/>
</dbReference>
<dbReference type="Gene3D" id="1.10.287.130">
    <property type="match status" value="1"/>
</dbReference>
<evidence type="ECO:0000256" key="6">
    <source>
        <dbReference type="PROSITE-ProRule" id="PRU00169"/>
    </source>
</evidence>
<dbReference type="SMART" id="SM00086">
    <property type="entry name" value="PAC"/>
    <property type="match status" value="1"/>
</dbReference>
<dbReference type="SUPFAM" id="SSF52172">
    <property type="entry name" value="CheY-like"/>
    <property type="match status" value="1"/>
</dbReference>
<evidence type="ECO:0000259" key="7">
    <source>
        <dbReference type="PROSITE" id="PS50109"/>
    </source>
</evidence>
<dbReference type="SUPFAM" id="SSF55785">
    <property type="entry name" value="PYP-like sensor domain (PAS domain)"/>
    <property type="match status" value="1"/>
</dbReference>
<dbReference type="SUPFAM" id="SSF47384">
    <property type="entry name" value="Homodimeric domain of signal transducing histidine kinase"/>
    <property type="match status" value="1"/>
</dbReference>
<evidence type="ECO:0000259" key="9">
    <source>
        <dbReference type="PROSITE" id="PS50112"/>
    </source>
</evidence>
<dbReference type="InterPro" id="IPR004358">
    <property type="entry name" value="Sig_transdc_His_kin-like_C"/>
</dbReference>
<feature type="domain" description="Histidine kinase" evidence="7">
    <location>
        <begin position="148"/>
        <end position="358"/>
    </location>
</feature>
<dbReference type="AlphaFoldDB" id="A0A835ZDZ2"/>
<dbReference type="InterPro" id="IPR036097">
    <property type="entry name" value="HisK_dim/P_sf"/>
</dbReference>
<dbReference type="Gene3D" id="3.40.50.2300">
    <property type="match status" value="1"/>
</dbReference>
<comment type="caution">
    <text evidence="11">The sequence shown here is derived from an EMBL/GenBank/DDBJ whole genome shotgun (WGS) entry which is preliminary data.</text>
</comment>
<keyword evidence="5 11" id="KW-0418">Kinase</keyword>
<evidence type="ECO:0000313" key="12">
    <source>
        <dbReference type="Proteomes" id="UP000664859"/>
    </source>
</evidence>
<comment type="catalytic activity">
    <reaction evidence="1">
        <text>ATP + protein L-histidine = ADP + protein N-phospho-L-histidine.</text>
        <dbReference type="EC" id="2.7.13.3"/>
    </reaction>
</comment>
<dbReference type="EC" id="2.7.13.3" evidence="2"/>
<dbReference type="InterPro" id="IPR005467">
    <property type="entry name" value="His_kinase_dom"/>
</dbReference>
<evidence type="ECO:0000256" key="2">
    <source>
        <dbReference type="ARBA" id="ARBA00012438"/>
    </source>
</evidence>
<dbReference type="CDD" id="cd00082">
    <property type="entry name" value="HisKA"/>
    <property type="match status" value="1"/>
</dbReference>
<dbReference type="SUPFAM" id="SSF55874">
    <property type="entry name" value="ATPase domain of HSP90 chaperone/DNA topoisomerase II/histidine kinase"/>
    <property type="match status" value="1"/>
</dbReference>
<proteinExistence type="predicted"/>
<dbReference type="InterPro" id="IPR003594">
    <property type="entry name" value="HATPase_dom"/>
</dbReference>
<dbReference type="InterPro" id="IPR000700">
    <property type="entry name" value="PAS-assoc_C"/>
</dbReference>
<dbReference type="CDD" id="cd17546">
    <property type="entry name" value="REC_hyHK_CKI1_RcsC-like"/>
    <property type="match status" value="1"/>
</dbReference>
<dbReference type="PROSITE" id="PS50109">
    <property type="entry name" value="HIS_KIN"/>
    <property type="match status" value="1"/>
</dbReference>
<dbReference type="InterPro" id="IPR035965">
    <property type="entry name" value="PAS-like_dom_sf"/>
</dbReference>
<dbReference type="EMBL" id="JAFCMP010000021">
    <property type="protein sequence ID" value="KAG5191323.1"/>
    <property type="molecule type" value="Genomic_DNA"/>
</dbReference>
<organism evidence="11 12">
    <name type="scientific">Tribonema minus</name>
    <dbReference type="NCBI Taxonomy" id="303371"/>
    <lineage>
        <taxon>Eukaryota</taxon>
        <taxon>Sar</taxon>
        <taxon>Stramenopiles</taxon>
        <taxon>Ochrophyta</taxon>
        <taxon>PX clade</taxon>
        <taxon>Xanthophyceae</taxon>
        <taxon>Tribonematales</taxon>
        <taxon>Tribonemataceae</taxon>
        <taxon>Tribonema</taxon>
    </lineage>
</organism>
<protein>
    <recommendedName>
        <fullName evidence="2">histidine kinase</fullName>
        <ecNumber evidence="2">2.7.13.3</ecNumber>
    </recommendedName>
</protein>
<dbReference type="PANTHER" id="PTHR43047">
    <property type="entry name" value="TWO-COMPONENT HISTIDINE PROTEIN KINASE"/>
    <property type="match status" value="1"/>
</dbReference>
<dbReference type="Pfam" id="PF00512">
    <property type="entry name" value="HisKA"/>
    <property type="match status" value="1"/>
</dbReference>
<dbReference type="PROSITE" id="PS50112">
    <property type="entry name" value="PAS"/>
    <property type="match status" value="1"/>
</dbReference>
<accession>A0A835ZDZ2</accession>
<dbReference type="InterPro" id="IPR001610">
    <property type="entry name" value="PAC"/>
</dbReference>
<sequence>MDDSTLRAVINAAPDGILLVDDRGTIVMANRQVEVLFGYSNTEMLSERVEMLIPMRMREQHVEHRCSYGEAPTTRSMGKRGTDLIAQCKDGSEIHVEVSLSPLCVGDVMHTIAIVRDVTKQKMFEMQLQEAQKTALAASVAKSTFLSAMSHEIRTPLHGVIGWADILDNMALEKEQSACLKGLKRCADSLMHIVNDVLDLSKISAGKMMLQNQAIDIHELAQDIHSTMAVMAAEKSLSLTTVTKSLTSPFMVAIDAPRLQQVIVNLVNNSIKYTLKGGVVITYTVHEGSQLVVVVKDTGTGITADKMSVLFEPFELSTGTGLGLSICKSLVNLMRGTLACATEAGMGTTFTVSVPVESAAAVVPPSPPLVAAPTAFHDETVLIVDDSTINRSIMQHMLKPLAVHTEEATNGLEAIQYFVDGHEASIILMDVHMPQLGGCAATLRLREMGIAIPIVAVSASALAQEVEECLASGMSDHLSKPFSTKLLSDMLRKWI</sequence>
<keyword evidence="4" id="KW-0808">Transferase</keyword>
<evidence type="ECO:0000259" key="8">
    <source>
        <dbReference type="PROSITE" id="PS50110"/>
    </source>
</evidence>
<dbReference type="InterPro" id="IPR001789">
    <property type="entry name" value="Sig_transdc_resp-reg_receiver"/>
</dbReference>
<feature type="domain" description="PAC" evidence="10">
    <location>
        <begin position="80"/>
        <end position="130"/>
    </location>
</feature>
<dbReference type="OrthoDB" id="60033at2759"/>
<dbReference type="InterPro" id="IPR011006">
    <property type="entry name" value="CheY-like_superfamily"/>
</dbReference>
<evidence type="ECO:0000259" key="10">
    <source>
        <dbReference type="PROSITE" id="PS50113"/>
    </source>
</evidence>
<evidence type="ECO:0000256" key="1">
    <source>
        <dbReference type="ARBA" id="ARBA00000085"/>
    </source>
</evidence>
<dbReference type="PANTHER" id="PTHR43047:SF72">
    <property type="entry name" value="OSMOSENSING HISTIDINE PROTEIN KINASE SLN1"/>
    <property type="match status" value="1"/>
</dbReference>
<evidence type="ECO:0000313" key="11">
    <source>
        <dbReference type="EMBL" id="KAG5191323.1"/>
    </source>
</evidence>
<dbReference type="Pfam" id="PF00072">
    <property type="entry name" value="Response_reg"/>
    <property type="match status" value="1"/>
</dbReference>
<evidence type="ECO:0000256" key="3">
    <source>
        <dbReference type="ARBA" id="ARBA00022553"/>
    </source>
</evidence>
<dbReference type="Pfam" id="PF13426">
    <property type="entry name" value="PAS_9"/>
    <property type="match status" value="1"/>
</dbReference>
<dbReference type="Gene3D" id="3.30.565.10">
    <property type="entry name" value="Histidine kinase-like ATPase, C-terminal domain"/>
    <property type="match status" value="1"/>
</dbReference>
<gene>
    <name evidence="11" type="ORF">JKP88DRAFT_251652</name>
</gene>
<dbReference type="PROSITE" id="PS50113">
    <property type="entry name" value="PAC"/>
    <property type="match status" value="1"/>
</dbReference>
<feature type="modified residue" description="4-aspartylphosphate" evidence="6">
    <location>
        <position position="430"/>
    </location>
</feature>
<keyword evidence="3 6" id="KW-0597">Phosphoprotein</keyword>
<dbReference type="NCBIfam" id="TIGR00229">
    <property type="entry name" value="sensory_box"/>
    <property type="match status" value="1"/>
</dbReference>
<dbReference type="Proteomes" id="UP000664859">
    <property type="component" value="Unassembled WGS sequence"/>
</dbReference>
<keyword evidence="12" id="KW-1185">Reference proteome</keyword>
<dbReference type="InterPro" id="IPR000014">
    <property type="entry name" value="PAS"/>
</dbReference>
<dbReference type="SMART" id="SM00448">
    <property type="entry name" value="REC"/>
    <property type="match status" value="1"/>
</dbReference>
<dbReference type="GO" id="GO:0005886">
    <property type="term" value="C:plasma membrane"/>
    <property type="evidence" value="ECO:0007669"/>
    <property type="project" value="TreeGrafter"/>
</dbReference>
<name>A0A835ZDZ2_9STRA</name>
<dbReference type="SMART" id="SM00091">
    <property type="entry name" value="PAS"/>
    <property type="match status" value="1"/>
</dbReference>
<dbReference type="SMART" id="SM00388">
    <property type="entry name" value="HisKA"/>
    <property type="match status" value="1"/>
</dbReference>
<dbReference type="Gene3D" id="3.30.450.20">
    <property type="entry name" value="PAS domain"/>
    <property type="match status" value="1"/>
</dbReference>
<feature type="domain" description="PAS" evidence="9">
    <location>
        <begin position="2"/>
        <end position="54"/>
    </location>
</feature>
<dbReference type="InterPro" id="IPR036890">
    <property type="entry name" value="HATPase_C_sf"/>
</dbReference>
<reference evidence="11" key="1">
    <citation type="submission" date="2021-02" db="EMBL/GenBank/DDBJ databases">
        <title>First Annotated Genome of the Yellow-green Alga Tribonema minus.</title>
        <authorList>
            <person name="Mahan K.M."/>
        </authorList>
    </citation>
    <scope>NUCLEOTIDE SEQUENCE</scope>
    <source>
        <strain evidence="11">UTEX B ZZ1240</strain>
    </source>
</reference>
<feature type="domain" description="Response regulatory" evidence="8">
    <location>
        <begin position="380"/>
        <end position="495"/>
    </location>
</feature>
<evidence type="ECO:0000256" key="4">
    <source>
        <dbReference type="ARBA" id="ARBA00022679"/>
    </source>
</evidence>